<name>A0A4Y9S2N9_9BURK</name>
<dbReference type="RefSeq" id="WP_135208576.1">
    <property type="nucleotide sequence ID" value="NZ_SPVF01000226.1"/>
</dbReference>
<dbReference type="Proteomes" id="UP000298438">
    <property type="component" value="Unassembled WGS sequence"/>
</dbReference>
<sequence>MKAIVLLAAGIAAASPFASLAQPQAQTPLPGVEVTGHAPQPYPLTFLDPAEVRRLHGVYDMDNGMEVPIDVRGRVLYVNLDGRITALRAVTRDVFLSRDGQMALALADIDLPTVAISYSVRGRAPVMMAGGLGTGAALARKE</sequence>
<keyword evidence="3" id="KW-1185">Reference proteome</keyword>
<feature type="chain" id="PRO_5021470766" evidence="1">
    <location>
        <begin position="22"/>
        <end position="142"/>
    </location>
</feature>
<organism evidence="2 3">
    <name type="scientific">Zemynaea arenosa</name>
    <dbReference type="NCBI Taxonomy" id="2561931"/>
    <lineage>
        <taxon>Bacteria</taxon>
        <taxon>Pseudomonadati</taxon>
        <taxon>Pseudomonadota</taxon>
        <taxon>Betaproteobacteria</taxon>
        <taxon>Burkholderiales</taxon>
        <taxon>Oxalobacteraceae</taxon>
        <taxon>Telluria group</taxon>
        <taxon>Zemynaea</taxon>
    </lineage>
</organism>
<reference evidence="2 3" key="1">
    <citation type="submission" date="2019-03" db="EMBL/GenBank/DDBJ databases">
        <title>Draft Genome Sequence of Massilia arenosa sp. nov., a Novel Massilia Species Isolated from a Sandy-loam Maize Soil.</title>
        <authorList>
            <person name="Raths R."/>
            <person name="Peta V."/>
            <person name="Bucking H."/>
        </authorList>
    </citation>
    <scope>NUCLEOTIDE SEQUENCE [LARGE SCALE GENOMIC DNA]</scope>
    <source>
        <strain evidence="2 3">MC02</strain>
    </source>
</reference>
<proteinExistence type="predicted"/>
<evidence type="ECO:0000313" key="3">
    <source>
        <dbReference type="Proteomes" id="UP000298438"/>
    </source>
</evidence>
<comment type="caution">
    <text evidence="2">The sequence shown here is derived from an EMBL/GenBank/DDBJ whole genome shotgun (WGS) entry which is preliminary data.</text>
</comment>
<dbReference type="AlphaFoldDB" id="A0A4Y9S2N9"/>
<dbReference type="EMBL" id="SPVF01000226">
    <property type="protein sequence ID" value="TFW15626.1"/>
    <property type="molecule type" value="Genomic_DNA"/>
</dbReference>
<keyword evidence="1" id="KW-0732">Signal</keyword>
<feature type="signal peptide" evidence="1">
    <location>
        <begin position="1"/>
        <end position="21"/>
    </location>
</feature>
<accession>A0A4Y9S2N9</accession>
<gene>
    <name evidence="2" type="ORF">E4L96_17900</name>
</gene>
<protein>
    <submittedName>
        <fullName evidence="2">Uncharacterized protein</fullName>
    </submittedName>
</protein>
<evidence type="ECO:0000313" key="2">
    <source>
        <dbReference type="EMBL" id="TFW15626.1"/>
    </source>
</evidence>
<evidence type="ECO:0000256" key="1">
    <source>
        <dbReference type="SAM" id="SignalP"/>
    </source>
</evidence>